<dbReference type="RefSeq" id="WP_102364890.1">
    <property type="nucleotide sequence ID" value="NZ_CP020991.1"/>
</dbReference>
<dbReference type="GeneID" id="98061844"/>
<dbReference type="AlphaFoldDB" id="A0A2K9NZZ8"/>
<dbReference type="Proteomes" id="UP000235589">
    <property type="component" value="Chromosome"/>
</dbReference>
<evidence type="ECO:0008006" key="3">
    <source>
        <dbReference type="Google" id="ProtNLM"/>
    </source>
</evidence>
<evidence type="ECO:0000313" key="2">
    <source>
        <dbReference type="Proteomes" id="UP000235589"/>
    </source>
</evidence>
<name>A0A2K9NZZ8_9FIRM</name>
<gene>
    <name evidence="1" type="ORF">B9O19_00416</name>
</gene>
<reference evidence="1 2" key="1">
    <citation type="submission" date="2017-04" db="EMBL/GenBank/DDBJ databases">
        <title>Monoglobus pectinilyticus 14 draft genome.</title>
        <authorList>
            <person name="Kim C."/>
            <person name="Rosendale D.I."/>
            <person name="Kelly W.J."/>
            <person name="Tannock G.W."/>
            <person name="Patchett M.L."/>
            <person name="Jordens J.Z."/>
        </authorList>
    </citation>
    <scope>NUCLEOTIDE SEQUENCE [LARGE SCALE GENOMIC DNA]</scope>
    <source>
        <strain evidence="1 2">14</strain>
    </source>
</reference>
<sequence length="127" mass="14628">MKPIILLYNVKEEKYNRMKPVLGLMGIKVKLVDNGSLGDKVEYIAWPEEYANEKEPAVLYSNDIDFEFMLLCGLSKSDLDKVLNFMKKNKISISAKAMLTDTNRRWSFIKLIHEIDAERKAISGKNI</sequence>
<proteinExistence type="predicted"/>
<dbReference type="InterPro" id="IPR016621">
    <property type="entry name" value="UCP014543"/>
</dbReference>
<keyword evidence="2" id="KW-1185">Reference proteome</keyword>
<organism evidence="1 2">
    <name type="scientific">Monoglobus pectinilyticus</name>
    <dbReference type="NCBI Taxonomy" id="1981510"/>
    <lineage>
        <taxon>Bacteria</taxon>
        <taxon>Bacillati</taxon>
        <taxon>Bacillota</taxon>
        <taxon>Clostridia</taxon>
        <taxon>Monoglobales</taxon>
        <taxon>Monoglobaceae</taxon>
        <taxon>Monoglobus</taxon>
    </lineage>
</organism>
<dbReference type="Pfam" id="PF12646">
    <property type="entry name" value="DUF3783"/>
    <property type="match status" value="1"/>
</dbReference>
<protein>
    <recommendedName>
        <fullName evidence="3">DUF3783 domain-containing protein</fullName>
    </recommendedName>
</protein>
<dbReference type="OrthoDB" id="1049518at2"/>
<dbReference type="EMBL" id="CP020991">
    <property type="protein sequence ID" value="AUO18600.1"/>
    <property type="molecule type" value="Genomic_DNA"/>
</dbReference>
<accession>A0A2K9NZZ8</accession>
<evidence type="ECO:0000313" key="1">
    <source>
        <dbReference type="EMBL" id="AUO18600.1"/>
    </source>
</evidence>
<dbReference type="KEGG" id="mpec:B9O19_00416"/>